<gene>
    <name evidence="2" type="ORF">PCAR00345_LOCUS36593</name>
</gene>
<dbReference type="GO" id="GO:0006782">
    <property type="term" value="P:protoporphyrinogen IX biosynthetic process"/>
    <property type="evidence" value="ECO:0007669"/>
    <property type="project" value="UniProtKB-UniPathway"/>
</dbReference>
<accession>A0A7S4C192</accession>
<dbReference type="InterPro" id="IPR003754">
    <property type="entry name" value="4pyrrol_synth_uPrphyn_synth"/>
</dbReference>
<protein>
    <recommendedName>
        <fullName evidence="1">Tetrapyrrole biosynthesis uroporphyrinogen III synthase domain-containing protein</fullName>
    </recommendedName>
</protein>
<organism evidence="2">
    <name type="scientific">Chrysotila carterae</name>
    <name type="common">Marine alga</name>
    <name type="synonym">Syracosphaera carterae</name>
    <dbReference type="NCBI Taxonomy" id="13221"/>
    <lineage>
        <taxon>Eukaryota</taxon>
        <taxon>Haptista</taxon>
        <taxon>Haptophyta</taxon>
        <taxon>Prymnesiophyceae</taxon>
        <taxon>Isochrysidales</taxon>
        <taxon>Isochrysidaceae</taxon>
        <taxon>Chrysotila</taxon>
    </lineage>
</organism>
<dbReference type="GO" id="GO:0004852">
    <property type="term" value="F:uroporphyrinogen-III synthase activity"/>
    <property type="evidence" value="ECO:0007669"/>
    <property type="project" value="InterPro"/>
</dbReference>
<evidence type="ECO:0000313" key="2">
    <source>
        <dbReference type="EMBL" id="CAE0783889.1"/>
    </source>
</evidence>
<name>A0A7S4C192_CHRCT</name>
<dbReference type="SUPFAM" id="SSF69618">
    <property type="entry name" value="HemD-like"/>
    <property type="match status" value="1"/>
</dbReference>
<dbReference type="Gene3D" id="3.40.50.10090">
    <property type="match status" value="2"/>
</dbReference>
<dbReference type="UniPathway" id="UPA00251">
    <property type="reaction ID" value="UER00320"/>
</dbReference>
<evidence type="ECO:0000259" key="1">
    <source>
        <dbReference type="Pfam" id="PF02602"/>
    </source>
</evidence>
<sequence>MAGKATAAAMRSLGYPSMTTRRSTLQHGRMLHSPHSPLLSLMLMLSATICVTDAFSTPGTSVTHGAFRQLATSKCLQAAHMPLTSGRATPKSFSKKAAPACLRCSPALSSAMPRHHLPHNAPRWGGRHRPRRVGAAAMTNAPIERARATLGGSKPLAGKRVLLTQPSTAAAPLAARLIHAGAAPLWLPTIEVLLPNEEETAALQDAVLRLTDYRMLALLSDVAVDAFVNCALALADNDAKALELMLRASQVEVGAIASGATRLRELGIAATLVPLEHSESGLASAIESLGTVSAGDAVLIPTLRSQPPLTIDESVPALGSVLESRMRALGATVDRMGACALVTPVSTTTDTPEVRLLCSGDVDAVCIGSPEELSSLLALVGGVEGLQEWPVVTAAGQRTLAACEAHGLAVQVPVERGGEPWKMVEGLSKHFAAGKLIW</sequence>
<dbReference type="InterPro" id="IPR036108">
    <property type="entry name" value="4pyrrol_syn_uPrphyn_synt_sf"/>
</dbReference>
<proteinExistence type="predicted"/>
<dbReference type="CDD" id="cd06578">
    <property type="entry name" value="HemD"/>
    <property type="match status" value="1"/>
</dbReference>
<reference evidence="2" key="1">
    <citation type="submission" date="2021-01" db="EMBL/GenBank/DDBJ databases">
        <authorList>
            <person name="Corre E."/>
            <person name="Pelletier E."/>
            <person name="Niang G."/>
            <person name="Scheremetjew M."/>
            <person name="Finn R."/>
            <person name="Kale V."/>
            <person name="Holt S."/>
            <person name="Cochrane G."/>
            <person name="Meng A."/>
            <person name="Brown T."/>
            <person name="Cohen L."/>
        </authorList>
    </citation>
    <scope>NUCLEOTIDE SEQUENCE</scope>
    <source>
        <strain evidence="2">CCMP645</strain>
    </source>
</reference>
<dbReference type="EMBL" id="HBIZ01058180">
    <property type="protein sequence ID" value="CAE0783889.1"/>
    <property type="molecule type" value="Transcribed_RNA"/>
</dbReference>
<dbReference type="AlphaFoldDB" id="A0A7S4C192"/>
<feature type="domain" description="Tetrapyrrole biosynthesis uroporphyrinogen III synthase" evidence="1">
    <location>
        <begin position="173"/>
        <end position="412"/>
    </location>
</feature>
<dbReference type="Pfam" id="PF02602">
    <property type="entry name" value="HEM4"/>
    <property type="match status" value="1"/>
</dbReference>